<dbReference type="EMBL" id="JABANP010000390">
    <property type="protein sequence ID" value="KAF4683076.1"/>
    <property type="molecule type" value="Genomic_DNA"/>
</dbReference>
<accession>A0A7J6NGW7</accession>
<sequence>MLEPRETQITPLEVLAVPFSIHHWLTDKKALGQALKKLEGVIITAYTDSSAAHFCIGKGSSRQDGMNALVAETRKMSAADKVTLWTEHVTSEENGADLPSRNMITACEAMGGRRPRCNMMFCGANGLQQWKHQSRGRKRAATLGTCEALSAGAKERESAWTIGHGRPEQGSNRGRHGRSRKARGYKHQAVGGFSAGIYSGKEGGQHKPFFTKVLQPSHSTASVPKTDAIRDLLHCFKLVTPPPEKNLGTRLSAVAKIQRRADRSWSVARAGSKLIFLRRLLSEANGGRLSFGELFLHNLTEFNEALRDVQDAFGLPNTAA</sequence>
<feature type="compositionally biased region" description="Basic residues" evidence="1">
    <location>
        <begin position="173"/>
        <end position="185"/>
    </location>
</feature>
<evidence type="ECO:0000313" key="3">
    <source>
        <dbReference type="Proteomes" id="UP000541610"/>
    </source>
</evidence>
<name>A0A7J6NGW7_PEROL</name>
<comment type="caution">
    <text evidence="2">The sequence shown here is derived from an EMBL/GenBank/DDBJ whole genome shotgun (WGS) entry which is preliminary data.</text>
</comment>
<evidence type="ECO:0000256" key="1">
    <source>
        <dbReference type="SAM" id="MobiDB-lite"/>
    </source>
</evidence>
<dbReference type="AlphaFoldDB" id="A0A7J6NGW7"/>
<evidence type="ECO:0000313" key="2">
    <source>
        <dbReference type="EMBL" id="KAF4683076.1"/>
    </source>
</evidence>
<protein>
    <submittedName>
        <fullName evidence="2">Uncharacterized protein</fullName>
    </submittedName>
</protein>
<reference evidence="2 3" key="1">
    <citation type="submission" date="2020-04" db="EMBL/GenBank/DDBJ databases">
        <title>Perkinsus olseni comparative genomics.</title>
        <authorList>
            <person name="Bogema D.R."/>
        </authorList>
    </citation>
    <scope>NUCLEOTIDE SEQUENCE [LARGE SCALE GENOMIC DNA]</scope>
    <source>
        <strain evidence="2">00978-12</strain>
    </source>
</reference>
<gene>
    <name evidence="2" type="ORF">FOZ60_009725</name>
</gene>
<dbReference type="Proteomes" id="UP000541610">
    <property type="component" value="Unassembled WGS sequence"/>
</dbReference>
<proteinExistence type="predicted"/>
<organism evidence="2 3">
    <name type="scientific">Perkinsus olseni</name>
    <name type="common">Perkinsus atlanticus</name>
    <dbReference type="NCBI Taxonomy" id="32597"/>
    <lineage>
        <taxon>Eukaryota</taxon>
        <taxon>Sar</taxon>
        <taxon>Alveolata</taxon>
        <taxon>Perkinsozoa</taxon>
        <taxon>Perkinsea</taxon>
        <taxon>Perkinsida</taxon>
        <taxon>Perkinsidae</taxon>
        <taxon>Perkinsus</taxon>
    </lineage>
</organism>
<feature type="region of interest" description="Disordered" evidence="1">
    <location>
        <begin position="157"/>
        <end position="185"/>
    </location>
</feature>